<dbReference type="PANTHER" id="PTHR43877">
    <property type="entry name" value="AMINOALKYLPHOSPHONATE N-ACETYLTRANSFERASE-RELATED-RELATED"/>
    <property type="match status" value="1"/>
</dbReference>
<comment type="caution">
    <text evidence="4">The sequence shown here is derived from an EMBL/GenBank/DDBJ whole genome shotgun (WGS) entry which is preliminary data.</text>
</comment>
<feature type="domain" description="N-acetyltransferase" evidence="3">
    <location>
        <begin position="1"/>
        <end position="145"/>
    </location>
</feature>
<keyword evidence="1" id="KW-0808">Transferase</keyword>
<gene>
    <name evidence="4" type="ORF">Dcar01_02147</name>
</gene>
<dbReference type="CDD" id="cd04301">
    <property type="entry name" value="NAT_SF"/>
    <property type="match status" value="1"/>
</dbReference>
<dbReference type="PROSITE" id="PS51186">
    <property type="entry name" value="GNAT"/>
    <property type="match status" value="1"/>
</dbReference>
<evidence type="ECO:0000313" key="5">
    <source>
        <dbReference type="Proteomes" id="UP001401887"/>
    </source>
</evidence>
<keyword evidence="2" id="KW-0012">Acyltransferase</keyword>
<sequence>MIRDAREEDLPALLALYHQLSARDPATVSERHRAAWAALARQDITRILVAENGGEVVGTLALSIIPNLTRDARPYALIENVVTCEERRGQGIGRRLLEEAERLARDREAYKLMLMSGNVRGEAHAFYRRCGFNGETKTAFEKRLA</sequence>
<dbReference type="Pfam" id="PF00583">
    <property type="entry name" value="Acetyltransf_1"/>
    <property type="match status" value="1"/>
</dbReference>
<evidence type="ECO:0000259" key="3">
    <source>
        <dbReference type="PROSITE" id="PS51186"/>
    </source>
</evidence>
<dbReference type="PANTHER" id="PTHR43877:SF2">
    <property type="entry name" value="AMINOALKYLPHOSPHONATE N-ACETYLTRANSFERASE-RELATED"/>
    <property type="match status" value="1"/>
</dbReference>
<dbReference type="EMBL" id="BAABRP010000007">
    <property type="protein sequence ID" value="GAA5513412.1"/>
    <property type="molecule type" value="Genomic_DNA"/>
</dbReference>
<evidence type="ECO:0000256" key="1">
    <source>
        <dbReference type="ARBA" id="ARBA00022679"/>
    </source>
</evidence>
<proteinExistence type="predicted"/>
<dbReference type="Proteomes" id="UP001401887">
    <property type="component" value="Unassembled WGS sequence"/>
</dbReference>
<dbReference type="SUPFAM" id="SSF55729">
    <property type="entry name" value="Acyl-CoA N-acyltransferases (Nat)"/>
    <property type="match status" value="1"/>
</dbReference>
<keyword evidence="5" id="KW-1185">Reference proteome</keyword>
<accession>A0ABP9WB42</accession>
<dbReference type="Gene3D" id="3.40.630.30">
    <property type="match status" value="1"/>
</dbReference>
<name>A0ABP9WB42_9DEIO</name>
<evidence type="ECO:0000256" key="2">
    <source>
        <dbReference type="ARBA" id="ARBA00023315"/>
    </source>
</evidence>
<evidence type="ECO:0000313" key="4">
    <source>
        <dbReference type="EMBL" id="GAA5513412.1"/>
    </source>
</evidence>
<dbReference type="InterPro" id="IPR050832">
    <property type="entry name" value="Bact_Acetyltransf"/>
</dbReference>
<dbReference type="InterPro" id="IPR000182">
    <property type="entry name" value="GNAT_dom"/>
</dbReference>
<dbReference type="InterPro" id="IPR016181">
    <property type="entry name" value="Acyl_CoA_acyltransferase"/>
</dbReference>
<organism evidence="4 5">
    <name type="scientific">Deinococcus carri</name>
    <dbReference type="NCBI Taxonomy" id="1211323"/>
    <lineage>
        <taxon>Bacteria</taxon>
        <taxon>Thermotogati</taxon>
        <taxon>Deinococcota</taxon>
        <taxon>Deinococci</taxon>
        <taxon>Deinococcales</taxon>
        <taxon>Deinococcaceae</taxon>
        <taxon>Deinococcus</taxon>
    </lineage>
</organism>
<protein>
    <recommendedName>
        <fullName evidence="3">N-acetyltransferase domain-containing protein</fullName>
    </recommendedName>
</protein>
<reference evidence="4 5" key="1">
    <citation type="submission" date="2024-02" db="EMBL/GenBank/DDBJ databases">
        <title>Deinococcus carri NBRC 110142.</title>
        <authorList>
            <person name="Ichikawa N."/>
            <person name="Katano-Makiyama Y."/>
            <person name="Hidaka K."/>
        </authorList>
    </citation>
    <scope>NUCLEOTIDE SEQUENCE [LARGE SCALE GENOMIC DNA]</scope>
    <source>
        <strain evidence="4 5">NBRC 110142</strain>
    </source>
</reference>